<proteinExistence type="predicted"/>
<protein>
    <recommendedName>
        <fullName evidence="3">DUF29 domain-containing protein</fullName>
    </recommendedName>
</protein>
<keyword evidence="2" id="KW-1185">Reference proteome</keyword>
<organism evidence="1 2">
    <name type="scientific">Thioploca ingrica</name>
    <dbReference type="NCBI Taxonomy" id="40754"/>
    <lineage>
        <taxon>Bacteria</taxon>
        <taxon>Pseudomonadati</taxon>
        <taxon>Pseudomonadota</taxon>
        <taxon>Gammaproteobacteria</taxon>
        <taxon>Thiotrichales</taxon>
        <taxon>Thiotrichaceae</taxon>
        <taxon>Thioploca</taxon>
    </lineage>
</organism>
<dbReference type="Proteomes" id="UP000031623">
    <property type="component" value="Chromosome"/>
</dbReference>
<accession>A0A090AAG2</accession>
<dbReference type="HOGENOM" id="CLU_116670_0_2_6"/>
<dbReference type="OrthoDB" id="5766125at2"/>
<evidence type="ECO:0000313" key="1">
    <source>
        <dbReference type="EMBL" id="BAP54468.1"/>
    </source>
</evidence>
<dbReference type="KEGG" id="tig:THII_0171"/>
<dbReference type="InterPro" id="IPR002636">
    <property type="entry name" value="DUF29"/>
</dbReference>
<name>A0A090AAG2_9GAMM</name>
<dbReference type="EMBL" id="AP014633">
    <property type="protein sequence ID" value="BAP54468.1"/>
    <property type="molecule type" value="Genomic_DNA"/>
</dbReference>
<dbReference type="PANTHER" id="PTHR34235">
    <property type="entry name" value="SLR1203 PROTEIN-RELATED"/>
    <property type="match status" value="1"/>
</dbReference>
<dbReference type="Pfam" id="PF01724">
    <property type="entry name" value="DUF29"/>
    <property type="match status" value="1"/>
</dbReference>
<evidence type="ECO:0000313" key="2">
    <source>
        <dbReference type="Proteomes" id="UP000031623"/>
    </source>
</evidence>
<dbReference type="STRING" id="40754.THII_0171"/>
<evidence type="ECO:0008006" key="3">
    <source>
        <dbReference type="Google" id="ProtNLM"/>
    </source>
</evidence>
<reference evidence="1 2" key="1">
    <citation type="journal article" date="2014" name="ISME J.">
        <title>Ecophysiology of Thioploca ingrica as revealed by the complete genome sequence supplemented with proteomic evidence.</title>
        <authorList>
            <person name="Kojima H."/>
            <person name="Ogura Y."/>
            <person name="Yamamoto N."/>
            <person name="Togashi T."/>
            <person name="Mori H."/>
            <person name="Watanabe T."/>
            <person name="Nemoto F."/>
            <person name="Kurokawa K."/>
            <person name="Hayashi T."/>
            <person name="Fukui M."/>
        </authorList>
    </citation>
    <scope>NUCLEOTIDE SEQUENCE [LARGE SCALE GENOMIC DNA]</scope>
</reference>
<dbReference type="AlphaFoldDB" id="A0A090AAG2"/>
<dbReference type="Gene3D" id="1.20.1220.20">
    <property type="entry name" value="Uncharcterised protein PF01724"/>
    <property type="match status" value="1"/>
</dbReference>
<sequence length="145" mass="17012">MSKAVDYETDFYYWALHNAQLLKEGKFSELDVEHLIEELEDMGNNRQELASRFMVLIGHLLKWEYQPNHRSSSWEGSINEQRLQINWLIQDKPSLKPNLLPAITKAYPQAVKLAAKDTKLPQTEFPQECPYTLEQLLDEDFYPAK</sequence>
<gene>
    <name evidence="1" type="ORF">THII_0171</name>
</gene>